<gene>
    <name evidence="2" type="ORF">GSTENG00009272001</name>
</gene>
<reference evidence="2" key="2">
    <citation type="submission" date="2004-02" db="EMBL/GenBank/DDBJ databases">
        <authorList>
            <consortium name="Genoscope"/>
            <consortium name="Whitehead Institute Centre for Genome Research"/>
        </authorList>
    </citation>
    <scope>NUCLEOTIDE SEQUENCE</scope>
</reference>
<feature type="non-terminal residue" evidence="2">
    <location>
        <position position="1"/>
    </location>
</feature>
<feature type="region of interest" description="Disordered" evidence="1">
    <location>
        <begin position="13"/>
        <end position="37"/>
    </location>
</feature>
<evidence type="ECO:0000313" key="2">
    <source>
        <dbReference type="EMBL" id="CAF93573.1"/>
    </source>
</evidence>
<reference evidence="2" key="1">
    <citation type="journal article" date="2004" name="Nature">
        <title>Genome duplication in the teleost fish Tetraodon nigroviridis reveals the early vertebrate proto-karyotype.</title>
        <authorList>
            <person name="Jaillon O."/>
            <person name="Aury J.-M."/>
            <person name="Brunet F."/>
            <person name="Petit J.-L."/>
            <person name="Stange-Thomann N."/>
            <person name="Mauceli E."/>
            <person name="Bouneau L."/>
            <person name="Fischer C."/>
            <person name="Ozouf-Costaz C."/>
            <person name="Bernot A."/>
            <person name="Nicaud S."/>
            <person name="Jaffe D."/>
            <person name="Fisher S."/>
            <person name="Lutfalla G."/>
            <person name="Dossat C."/>
            <person name="Segurens B."/>
            <person name="Dasilva C."/>
            <person name="Salanoubat M."/>
            <person name="Levy M."/>
            <person name="Boudet N."/>
            <person name="Castellano S."/>
            <person name="Anthouard V."/>
            <person name="Jubin C."/>
            <person name="Castelli V."/>
            <person name="Katinka M."/>
            <person name="Vacherie B."/>
            <person name="Biemont C."/>
            <person name="Skalli Z."/>
            <person name="Cattolico L."/>
            <person name="Poulain J."/>
            <person name="De Berardinis V."/>
            <person name="Cruaud C."/>
            <person name="Duprat S."/>
            <person name="Brottier P."/>
            <person name="Coutanceau J.-P."/>
            <person name="Gouzy J."/>
            <person name="Parra G."/>
            <person name="Lardier G."/>
            <person name="Chapple C."/>
            <person name="McKernan K.J."/>
            <person name="McEwan P."/>
            <person name="Bosak S."/>
            <person name="Kellis M."/>
            <person name="Volff J.-N."/>
            <person name="Guigo R."/>
            <person name="Zody M.C."/>
            <person name="Mesirov J."/>
            <person name="Lindblad-Toh K."/>
            <person name="Birren B."/>
            <person name="Nusbaum C."/>
            <person name="Kahn D."/>
            <person name="Robinson-Rechavi M."/>
            <person name="Laudet V."/>
            <person name="Schachter V."/>
            <person name="Quetier F."/>
            <person name="Saurin W."/>
            <person name="Scarpelli C."/>
            <person name="Wincker P."/>
            <person name="Lander E.S."/>
            <person name="Weissenbach J."/>
            <person name="Roest Crollius H."/>
        </authorList>
    </citation>
    <scope>NUCLEOTIDE SEQUENCE [LARGE SCALE GENOMIC DNA]</scope>
</reference>
<dbReference type="EMBL" id="CAAE01010951">
    <property type="protein sequence ID" value="CAF93573.1"/>
    <property type="molecule type" value="Genomic_DNA"/>
</dbReference>
<sequence length="37" mass="3715">LGRLVPLPPAGYESHVGQGPRGCQGLLMTPSPAITSG</sequence>
<accession>Q4T0K9</accession>
<organism evidence="2">
    <name type="scientific">Tetraodon nigroviridis</name>
    <name type="common">Spotted green pufferfish</name>
    <name type="synonym">Chelonodon nigroviridis</name>
    <dbReference type="NCBI Taxonomy" id="99883"/>
    <lineage>
        <taxon>Eukaryota</taxon>
        <taxon>Metazoa</taxon>
        <taxon>Chordata</taxon>
        <taxon>Craniata</taxon>
        <taxon>Vertebrata</taxon>
        <taxon>Euteleostomi</taxon>
        <taxon>Actinopterygii</taxon>
        <taxon>Neopterygii</taxon>
        <taxon>Teleostei</taxon>
        <taxon>Neoteleostei</taxon>
        <taxon>Acanthomorphata</taxon>
        <taxon>Eupercaria</taxon>
        <taxon>Tetraodontiformes</taxon>
        <taxon>Tetradontoidea</taxon>
        <taxon>Tetraodontidae</taxon>
        <taxon>Tetraodon</taxon>
    </lineage>
</organism>
<dbReference type="KEGG" id="tng:GSTEN00009272G001"/>
<dbReference type="AlphaFoldDB" id="Q4T0K9"/>
<name>Q4T0K9_TETNG</name>
<evidence type="ECO:0000256" key="1">
    <source>
        <dbReference type="SAM" id="MobiDB-lite"/>
    </source>
</evidence>
<proteinExistence type="predicted"/>
<comment type="caution">
    <text evidence="2">The sequence shown here is derived from an EMBL/GenBank/DDBJ whole genome shotgun (WGS) entry which is preliminary data.</text>
</comment>
<protein>
    <submittedName>
        <fullName evidence="2">(spotted green pufferfish) hypothetical protein</fullName>
    </submittedName>
</protein>